<reference evidence="2 3" key="1">
    <citation type="submission" date="2024-01" db="EMBL/GenBank/DDBJ databases">
        <title>Comparative genomics of Cryptococcus and Kwoniella reveals pathogenesis evolution and contrasting modes of karyotype evolution via chromosome fusion or intercentromeric recombination.</title>
        <authorList>
            <person name="Coelho M.A."/>
            <person name="David-Palma M."/>
            <person name="Shea T."/>
            <person name="Bowers K."/>
            <person name="McGinley-Smith S."/>
            <person name="Mohammad A.W."/>
            <person name="Gnirke A."/>
            <person name="Yurkov A.M."/>
            <person name="Nowrousian M."/>
            <person name="Sun S."/>
            <person name="Cuomo C.A."/>
            <person name="Heitman J."/>
        </authorList>
    </citation>
    <scope>NUCLEOTIDE SEQUENCE [LARGE SCALE GENOMIC DNA]</scope>
    <source>
        <strain evidence="2 3">CBS 6074</strain>
    </source>
</reference>
<dbReference type="GeneID" id="91093849"/>
<gene>
    <name evidence="2" type="ORF">L201_003179</name>
</gene>
<keyword evidence="1" id="KW-0732">Signal</keyword>
<dbReference type="EMBL" id="CP144101">
    <property type="protein sequence ID" value="WWC88272.1"/>
    <property type="molecule type" value="Genomic_DNA"/>
</dbReference>
<protein>
    <submittedName>
        <fullName evidence="2">Uncharacterized protein</fullName>
    </submittedName>
</protein>
<proteinExistence type="predicted"/>
<name>A0AAX4JUN7_9TREE</name>
<feature type="signal peptide" evidence="1">
    <location>
        <begin position="1"/>
        <end position="22"/>
    </location>
</feature>
<evidence type="ECO:0000256" key="1">
    <source>
        <dbReference type="SAM" id="SignalP"/>
    </source>
</evidence>
<sequence>MKFTATTFAILSFLFSAVTINAAAIPGTPTLQARSTVSAGVTCYYQCPTTGNDVDIGADTFSSATQEGDNTFCNFSQGGYCEYNTQTGAFVDTQYIDDCPRQAASGGCGAQPAGGFKKRDSFVLGHARDDKSIKDRQFKFPSPRADNATAPATPGRVGVKAAVVVASPEIVEDGKF</sequence>
<dbReference type="Proteomes" id="UP001355207">
    <property type="component" value="Chromosome 4"/>
</dbReference>
<evidence type="ECO:0000313" key="3">
    <source>
        <dbReference type="Proteomes" id="UP001355207"/>
    </source>
</evidence>
<organism evidence="2 3">
    <name type="scientific">Kwoniella dendrophila CBS 6074</name>
    <dbReference type="NCBI Taxonomy" id="1295534"/>
    <lineage>
        <taxon>Eukaryota</taxon>
        <taxon>Fungi</taxon>
        <taxon>Dikarya</taxon>
        <taxon>Basidiomycota</taxon>
        <taxon>Agaricomycotina</taxon>
        <taxon>Tremellomycetes</taxon>
        <taxon>Tremellales</taxon>
        <taxon>Cryptococcaceae</taxon>
        <taxon>Kwoniella</taxon>
    </lineage>
</organism>
<keyword evidence="3" id="KW-1185">Reference proteome</keyword>
<dbReference type="RefSeq" id="XP_066075035.1">
    <property type="nucleotide sequence ID" value="XM_066218938.1"/>
</dbReference>
<feature type="chain" id="PRO_5043567802" evidence="1">
    <location>
        <begin position="23"/>
        <end position="176"/>
    </location>
</feature>
<accession>A0AAX4JUN7</accession>
<evidence type="ECO:0000313" key="2">
    <source>
        <dbReference type="EMBL" id="WWC88272.1"/>
    </source>
</evidence>
<dbReference type="AlphaFoldDB" id="A0AAX4JUN7"/>